<evidence type="ECO:0000313" key="2">
    <source>
        <dbReference type="Proteomes" id="UP000323300"/>
    </source>
</evidence>
<gene>
    <name evidence="1" type="ORF">SAMN04488498_11885</name>
</gene>
<keyword evidence="2" id="KW-1185">Reference proteome</keyword>
<reference evidence="1 2" key="1">
    <citation type="submission" date="2016-10" db="EMBL/GenBank/DDBJ databases">
        <authorList>
            <person name="Varghese N."/>
            <person name="Submissions S."/>
        </authorList>
    </citation>
    <scope>NUCLEOTIDE SEQUENCE [LARGE SCALE GENOMIC DNA]</scope>
    <source>
        <strain evidence="1 2">DSM 21822</strain>
    </source>
</reference>
<protein>
    <submittedName>
        <fullName evidence="1">Uncharacterized protein</fullName>
    </submittedName>
</protein>
<dbReference type="RefSeq" id="WP_149762621.1">
    <property type="nucleotide sequence ID" value="NZ_BSPE01000023.1"/>
</dbReference>
<dbReference type="AlphaFoldDB" id="A0A1I4DQE3"/>
<dbReference type="EMBL" id="FOSL01000018">
    <property type="protein sequence ID" value="SFK94517.1"/>
    <property type="molecule type" value="Genomic_DNA"/>
</dbReference>
<organism evidence="1 2">
    <name type="scientific">Neomesorhizobium albiziae</name>
    <dbReference type="NCBI Taxonomy" id="335020"/>
    <lineage>
        <taxon>Bacteria</taxon>
        <taxon>Pseudomonadati</taxon>
        <taxon>Pseudomonadota</taxon>
        <taxon>Alphaproteobacteria</taxon>
        <taxon>Hyphomicrobiales</taxon>
        <taxon>Phyllobacteriaceae</taxon>
        <taxon>Neomesorhizobium</taxon>
    </lineage>
</organism>
<sequence length="209" mass="23041">MDADENKAYDVIVMPVADWSVKMPHRRKSMLDFVQQGLGIPALTGVSQSNGENDELAAIPPDVAAELQRRIDEASTGNAFTSDEASKRISSLNGLQIVVQPHVVAQAPQVLFAESAVRDLARTAVNVPQRVDGRKVIETLFETAQGLSYSSRTKPFGVGWHFRNADGFSIFYLKNSTDQLVVYAILDERKGWQALIPDQEPVSRSESRV</sequence>
<name>A0A1I4DQE3_9HYPH</name>
<accession>A0A1I4DQE3</accession>
<proteinExistence type="predicted"/>
<dbReference type="Proteomes" id="UP000323300">
    <property type="component" value="Unassembled WGS sequence"/>
</dbReference>
<evidence type="ECO:0000313" key="1">
    <source>
        <dbReference type="EMBL" id="SFK94517.1"/>
    </source>
</evidence>